<name>A0A081BDW8_9HYPH</name>
<sequence length="185" mass="20026">MPKIGDAKILILAAHGFEQSELLKPLEELRAKGAKVDVTSPEEGQIRGWDGGDWGAAVPVDIPLSKVSEADYDALVLPGGQINPDLLRVNPQALELIKAFADKGKVIGAICHAPWLLIETGLVKGRSVTSYHSIRTDVENAGGKWTDEPVVSDWGIVTSRKPDDLPHFVAKIVEEVEEGRHQRAA</sequence>
<dbReference type="InterPro" id="IPR006286">
    <property type="entry name" value="C56_PfpI-like"/>
</dbReference>
<dbReference type="AlphaFoldDB" id="A0A081BDW8"/>
<proteinExistence type="inferred from homology"/>
<dbReference type="Pfam" id="PF01965">
    <property type="entry name" value="DJ-1_PfpI"/>
    <property type="match status" value="1"/>
</dbReference>
<dbReference type="PANTHER" id="PTHR42733">
    <property type="entry name" value="DJ-1 PROTEIN"/>
    <property type="match status" value="1"/>
</dbReference>
<dbReference type="PANTHER" id="PTHR42733:SF12">
    <property type="entry name" value="PROTEINASE"/>
    <property type="match status" value="1"/>
</dbReference>
<comment type="caution">
    <text evidence="3">The sequence shown here is derived from an EMBL/GenBank/DDBJ whole genome shotgun (WGS) entry which is preliminary data.</text>
</comment>
<dbReference type="Proteomes" id="UP000028702">
    <property type="component" value="Unassembled WGS sequence"/>
</dbReference>
<dbReference type="STRING" id="1333998.M2A_2735"/>
<evidence type="ECO:0000256" key="1">
    <source>
        <dbReference type="ARBA" id="ARBA00008542"/>
    </source>
</evidence>
<comment type="similarity">
    <text evidence="1">Belongs to the peptidase C56 family.</text>
</comment>
<keyword evidence="4" id="KW-1185">Reference proteome</keyword>
<dbReference type="EMBL" id="BBIO01000016">
    <property type="protein sequence ID" value="GAK46236.1"/>
    <property type="molecule type" value="Genomic_DNA"/>
</dbReference>
<evidence type="ECO:0000313" key="3">
    <source>
        <dbReference type="EMBL" id="GAK46236.1"/>
    </source>
</evidence>
<dbReference type="SUPFAM" id="SSF52317">
    <property type="entry name" value="Class I glutamine amidotransferase-like"/>
    <property type="match status" value="1"/>
</dbReference>
<dbReference type="RefSeq" id="WP_045448657.1">
    <property type="nucleotide sequence ID" value="NZ_BBIO01000016.1"/>
</dbReference>
<evidence type="ECO:0000259" key="2">
    <source>
        <dbReference type="Pfam" id="PF01965"/>
    </source>
</evidence>
<accession>A0A081BDW8</accession>
<dbReference type="PROSITE" id="PS51276">
    <property type="entry name" value="PEPTIDASE_C56_PFPI"/>
    <property type="match status" value="1"/>
</dbReference>
<dbReference type="eggNOG" id="COG0693">
    <property type="taxonomic scope" value="Bacteria"/>
</dbReference>
<organism evidence="3 4">
    <name type="scientific">Tepidicaulis marinus</name>
    <dbReference type="NCBI Taxonomy" id="1333998"/>
    <lineage>
        <taxon>Bacteria</taxon>
        <taxon>Pseudomonadati</taxon>
        <taxon>Pseudomonadota</taxon>
        <taxon>Alphaproteobacteria</taxon>
        <taxon>Hyphomicrobiales</taxon>
        <taxon>Parvibaculaceae</taxon>
        <taxon>Tepidicaulis</taxon>
    </lineage>
</organism>
<evidence type="ECO:0000313" key="4">
    <source>
        <dbReference type="Proteomes" id="UP000028702"/>
    </source>
</evidence>
<protein>
    <submittedName>
        <fullName evidence="3">Peptidase C56, PfpI</fullName>
    </submittedName>
</protein>
<dbReference type="InterPro" id="IPR002818">
    <property type="entry name" value="DJ-1/PfpI"/>
</dbReference>
<dbReference type="InterPro" id="IPR029062">
    <property type="entry name" value="Class_I_gatase-like"/>
</dbReference>
<feature type="domain" description="DJ-1/PfpI" evidence="2">
    <location>
        <begin position="7"/>
        <end position="175"/>
    </location>
</feature>
<dbReference type="NCBIfam" id="TIGR01382">
    <property type="entry name" value="PfpI"/>
    <property type="match status" value="1"/>
</dbReference>
<dbReference type="CDD" id="cd03134">
    <property type="entry name" value="GATase1_PfpI_like"/>
    <property type="match status" value="1"/>
</dbReference>
<gene>
    <name evidence="3" type="ORF">M2A_2735</name>
</gene>
<dbReference type="Gene3D" id="3.40.50.880">
    <property type="match status" value="1"/>
</dbReference>
<reference evidence="3 4" key="1">
    <citation type="submission" date="2014-07" db="EMBL/GenBank/DDBJ databases">
        <title>Tepidicaulis marinum gen. nov., sp. nov., a novel marine bacterium denitrifying nitrate to nitrous oxide strictly under microaerobic conditions.</title>
        <authorList>
            <person name="Takeuchi M."/>
            <person name="Yamagishi T."/>
            <person name="Kamagata Y."/>
            <person name="Oshima K."/>
            <person name="Hattori M."/>
            <person name="Katayama T."/>
            <person name="Hanada S."/>
            <person name="Tamaki H."/>
            <person name="Marumo K."/>
            <person name="Maeda H."/>
            <person name="Nedachi M."/>
            <person name="Iwasaki W."/>
            <person name="Suwa Y."/>
            <person name="Sakata S."/>
        </authorList>
    </citation>
    <scope>NUCLEOTIDE SEQUENCE [LARGE SCALE GENOMIC DNA]</scope>
    <source>
        <strain evidence="3 4">MA2</strain>
    </source>
</reference>